<gene>
    <name evidence="11" type="primary">hemD</name>
    <name evidence="11" type="ORF">CCUN_1121</name>
</gene>
<feature type="domain" description="Tetrapyrrole biosynthesis uroporphyrinogen III synthase" evidence="10">
    <location>
        <begin position="30"/>
        <end position="187"/>
    </location>
</feature>
<dbReference type="Proteomes" id="UP000192902">
    <property type="component" value="Chromosome"/>
</dbReference>
<comment type="similarity">
    <text evidence="2 9">Belongs to the uroporphyrinogen-III synthase family.</text>
</comment>
<evidence type="ECO:0000256" key="1">
    <source>
        <dbReference type="ARBA" id="ARBA00004772"/>
    </source>
</evidence>
<dbReference type="PANTHER" id="PTHR38042">
    <property type="entry name" value="UROPORPHYRINOGEN-III SYNTHASE, CHLOROPLASTIC"/>
    <property type="match status" value="1"/>
</dbReference>
<dbReference type="Gene3D" id="3.40.50.10090">
    <property type="match status" value="2"/>
</dbReference>
<evidence type="ECO:0000256" key="4">
    <source>
        <dbReference type="ARBA" id="ARBA00023239"/>
    </source>
</evidence>
<evidence type="ECO:0000256" key="3">
    <source>
        <dbReference type="ARBA" id="ARBA00013109"/>
    </source>
</evidence>
<organism evidence="11">
    <name type="scientific">Campylobacter cuniculorum DSM 23162 = LMG 24588</name>
    <dbReference type="NCBI Taxonomy" id="1121267"/>
    <lineage>
        <taxon>Bacteria</taxon>
        <taxon>Pseudomonadati</taxon>
        <taxon>Campylobacterota</taxon>
        <taxon>Epsilonproteobacteria</taxon>
        <taxon>Campylobacterales</taxon>
        <taxon>Campylobacteraceae</taxon>
        <taxon>Campylobacter</taxon>
    </lineage>
</organism>
<dbReference type="PANTHER" id="PTHR38042:SF1">
    <property type="entry name" value="UROPORPHYRINOGEN-III SYNTHASE, CHLOROPLASTIC"/>
    <property type="match status" value="1"/>
</dbReference>
<comment type="catalytic activity">
    <reaction evidence="8 9">
        <text>hydroxymethylbilane = uroporphyrinogen III + H2O</text>
        <dbReference type="Rhea" id="RHEA:18965"/>
        <dbReference type="ChEBI" id="CHEBI:15377"/>
        <dbReference type="ChEBI" id="CHEBI:57308"/>
        <dbReference type="ChEBI" id="CHEBI:57845"/>
        <dbReference type="EC" id="4.2.1.75"/>
    </reaction>
</comment>
<dbReference type="InterPro" id="IPR036108">
    <property type="entry name" value="4pyrrol_syn_uPrphyn_synt_sf"/>
</dbReference>
<evidence type="ECO:0000256" key="8">
    <source>
        <dbReference type="ARBA" id="ARBA00048617"/>
    </source>
</evidence>
<name>A0A1W6BXB5_9BACT</name>
<evidence type="ECO:0000256" key="7">
    <source>
        <dbReference type="ARBA" id="ARBA00040167"/>
    </source>
</evidence>
<sequence>MEIYLLNSTPFEGVKNLILNELIFYDFKVNLDDFQALIITSKHALKALKRSKNPLNLNLRVYAVGENTAKEALNLGFKEVKFPKQFYANELFKEFKEELKECKCLYLRAKEIASTLDKDLLNFGVNLTQKIVYENVYKKSQLCLNHPCIIIFTSPSSVRNFLKNYTIKSQDKLVALGESTAKMLKNYENLFICPKQNLKECVEMAKNLIKSV</sequence>
<dbReference type="GO" id="GO:0006780">
    <property type="term" value="P:uroporphyrinogen III biosynthetic process"/>
    <property type="evidence" value="ECO:0007669"/>
    <property type="project" value="UniProtKB-UniRule"/>
</dbReference>
<dbReference type="EC" id="4.2.1.75" evidence="3 9"/>
<proteinExistence type="inferred from homology"/>
<dbReference type="GO" id="GO:0004852">
    <property type="term" value="F:uroporphyrinogen-III synthase activity"/>
    <property type="evidence" value="ECO:0007669"/>
    <property type="project" value="UniProtKB-UniRule"/>
</dbReference>
<dbReference type="eggNOG" id="COG1587">
    <property type="taxonomic scope" value="Bacteria"/>
</dbReference>
<evidence type="ECO:0000256" key="5">
    <source>
        <dbReference type="ARBA" id="ARBA00023244"/>
    </source>
</evidence>
<accession>A0A1W6BXB5</accession>
<keyword evidence="5 9" id="KW-0627">Porphyrin biosynthesis</keyword>
<evidence type="ECO:0000259" key="10">
    <source>
        <dbReference type="Pfam" id="PF02602"/>
    </source>
</evidence>
<evidence type="ECO:0000256" key="2">
    <source>
        <dbReference type="ARBA" id="ARBA00008133"/>
    </source>
</evidence>
<dbReference type="CDD" id="cd06578">
    <property type="entry name" value="HemD"/>
    <property type="match status" value="1"/>
</dbReference>
<dbReference type="UniPathway" id="UPA00251">
    <property type="reaction ID" value="UER00320"/>
</dbReference>
<evidence type="ECO:0000256" key="9">
    <source>
        <dbReference type="RuleBase" id="RU366031"/>
    </source>
</evidence>
<dbReference type="STRING" id="1121267.CCUN_1121"/>
<comment type="pathway">
    <text evidence="1 9">Porphyrin-containing compound metabolism; protoporphyrin-IX biosynthesis; coproporphyrinogen-III from 5-aminolevulinate: step 3/4.</text>
</comment>
<evidence type="ECO:0000313" key="11">
    <source>
        <dbReference type="EMBL" id="ARJ56718.1"/>
    </source>
</evidence>
<keyword evidence="4 9" id="KW-0456">Lyase</keyword>
<comment type="function">
    <text evidence="6 9">Catalyzes cyclization of the linear tetrapyrrole, hydroxymethylbilane, to the macrocyclic uroporphyrinogen III.</text>
</comment>
<dbReference type="OrthoDB" id="5328023at2"/>
<dbReference type="RefSeq" id="WP_027305644.1">
    <property type="nucleotide sequence ID" value="NZ_CP020867.1"/>
</dbReference>
<dbReference type="GO" id="GO:0006782">
    <property type="term" value="P:protoporphyrinogen IX biosynthetic process"/>
    <property type="evidence" value="ECO:0007669"/>
    <property type="project" value="UniProtKB-UniRule"/>
</dbReference>
<dbReference type="KEGG" id="ccun:CCUN_1121"/>
<dbReference type="EMBL" id="CP020867">
    <property type="protein sequence ID" value="ARJ56718.1"/>
    <property type="molecule type" value="Genomic_DNA"/>
</dbReference>
<dbReference type="SUPFAM" id="SSF69618">
    <property type="entry name" value="HemD-like"/>
    <property type="match status" value="1"/>
</dbReference>
<dbReference type="InterPro" id="IPR003754">
    <property type="entry name" value="4pyrrol_synth_uPrphyn_synth"/>
</dbReference>
<dbReference type="InterPro" id="IPR039793">
    <property type="entry name" value="UROS/Hem4"/>
</dbReference>
<evidence type="ECO:0000256" key="6">
    <source>
        <dbReference type="ARBA" id="ARBA00037589"/>
    </source>
</evidence>
<dbReference type="Pfam" id="PF02602">
    <property type="entry name" value="HEM4"/>
    <property type="match status" value="1"/>
</dbReference>
<dbReference type="AlphaFoldDB" id="A0A1W6BXB5"/>
<reference evidence="11" key="1">
    <citation type="submission" date="2017-04" db="EMBL/GenBank/DDBJ databases">
        <title>Complete genome sequence of the Campylobacter cuniculorum type strain LMG24588.</title>
        <authorList>
            <person name="Miller W.G."/>
            <person name="Yee E."/>
            <person name="Revez J."/>
            <person name="Bono J.L."/>
            <person name="Rossi M."/>
        </authorList>
    </citation>
    <scope>NUCLEOTIDE SEQUENCE [LARGE SCALE GENOMIC DNA]</scope>
    <source>
        <strain evidence="11">LMG 24588</strain>
    </source>
</reference>
<protein>
    <recommendedName>
        <fullName evidence="7 9">Uroporphyrinogen-III synthase</fullName>
        <ecNumber evidence="3 9">4.2.1.75</ecNumber>
    </recommendedName>
</protein>